<evidence type="ECO:0008006" key="3">
    <source>
        <dbReference type="Google" id="ProtNLM"/>
    </source>
</evidence>
<sequence length="476" mass="55299">MSRELLKEVAAWKVEAKLEDTSRYFFHVNIVDEITSGSKSYVIGRKGTGKTAITEHIIKDVSFSRFAKKLSFKNFPFQELYDLTNKSFTAPNQYMTLWKYLIYSSVAKLMIKNESIDDSIREKLRSIYEGDVEQSLARSIKRWVSGTFKISILGSGIEASGSNATQKNETSWIERVETLEDLLLQHLDKSEYLIVFDELDEDYRDITDPENYNRYTALLTGLFKAVQDVRSVFGQPYKLFPVVFLRDDIYDLLMDNDRNKWNDLKVPLAWDEAKIKELLAFRISKAHSSTDPTLPFYQAWRMLFSNLPVKYGHKQQKEMKAFDYITRSTQIRPRDYIRYLQACAEEALRDNRTKITPDIVTKIDKSFSNYLRSEIEDEISGFLPNIKSILNLFSIVRKQTLSIAEFEAAYEEEPGAATHERTADFVLAVLFNFSVIGNQPKQNNTHVFRYISPEANFNRKEPIVLHRGLFKSLQII</sequence>
<dbReference type="KEGG" id="pxn:HU772_001450"/>
<dbReference type="InterPro" id="IPR059206">
    <property type="entry name" value="Sll1717-like"/>
</dbReference>
<dbReference type="NCBIfam" id="NF047389">
    <property type="entry name" value="ATPase_Sll1717"/>
    <property type="match status" value="1"/>
</dbReference>
<reference evidence="1 2" key="2">
    <citation type="journal article" date="2021" name="Microorganisms">
        <title>The Ever-Expanding Pseudomonas Genus: Description of 43 New Species and Partition of the Pseudomonas putida Group.</title>
        <authorList>
            <person name="Girard L."/>
            <person name="Lood C."/>
            <person name="Hofte M."/>
            <person name="Vandamme P."/>
            <person name="Rokni-Zadeh H."/>
            <person name="van Noort V."/>
            <person name="Lavigne R."/>
            <person name="De Mot R."/>
        </authorList>
    </citation>
    <scope>NUCLEOTIDE SEQUENCE [LARGE SCALE GENOMIC DNA]</scope>
    <source>
        <strain evidence="1 2">RW9S1A</strain>
    </source>
</reference>
<proteinExistence type="predicted"/>
<dbReference type="RefSeq" id="WP_186653802.1">
    <property type="nucleotide sequence ID" value="NZ_CP077095.1"/>
</dbReference>
<keyword evidence="2" id="KW-1185">Reference proteome</keyword>
<accession>A0A9E6PWV8</accession>
<protein>
    <recommendedName>
        <fullName evidence="3">FunZ protein</fullName>
    </recommendedName>
</protein>
<dbReference type="EMBL" id="CP077095">
    <property type="protein sequence ID" value="QXI38791.1"/>
    <property type="molecule type" value="Genomic_DNA"/>
</dbReference>
<evidence type="ECO:0000313" key="2">
    <source>
        <dbReference type="Proteomes" id="UP000633418"/>
    </source>
</evidence>
<evidence type="ECO:0000313" key="1">
    <source>
        <dbReference type="EMBL" id="QXI38791.1"/>
    </source>
</evidence>
<dbReference type="AlphaFoldDB" id="A0A9E6PWV8"/>
<organism evidence="1 2">
    <name type="scientific">Pseudomonas xantholysinigenes</name>
    <dbReference type="NCBI Taxonomy" id="2745490"/>
    <lineage>
        <taxon>Bacteria</taxon>
        <taxon>Pseudomonadati</taxon>
        <taxon>Pseudomonadota</taxon>
        <taxon>Gammaproteobacteria</taxon>
        <taxon>Pseudomonadales</taxon>
        <taxon>Pseudomonadaceae</taxon>
        <taxon>Pseudomonas</taxon>
    </lineage>
</organism>
<reference evidence="1 2" key="1">
    <citation type="journal article" date="2020" name="Microorganisms">
        <title>Reliable Identification of Environmental Pseudomonas Isolates Using the rpoD Gene.</title>
        <authorList>
            <consortium name="The Broad Institute Genome Sequencing Platform"/>
            <person name="Girard L."/>
            <person name="Lood C."/>
            <person name="Rokni-Zadeh H."/>
            <person name="van Noort V."/>
            <person name="Lavigne R."/>
            <person name="De Mot R."/>
        </authorList>
    </citation>
    <scope>NUCLEOTIDE SEQUENCE [LARGE SCALE GENOMIC DNA]</scope>
    <source>
        <strain evidence="1 2">RW9S1A</strain>
    </source>
</reference>
<dbReference type="Proteomes" id="UP000633418">
    <property type="component" value="Chromosome"/>
</dbReference>
<gene>
    <name evidence="1" type="ORF">HU772_001450</name>
</gene>
<name>A0A9E6PWV8_9PSED</name>
<dbReference type="SUPFAM" id="SSF52540">
    <property type="entry name" value="P-loop containing nucleoside triphosphate hydrolases"/>
    <property type="match status" value="1"/>
</dbReference>
<dbReference type="InterPro" id="IPR027417">
    <property type="entry name" value="P-loop_NTPase"/>
</dbReference>